<dbReference type="Proteomes" id="UP000243681">
    <property type="component" value="Chromosome 1"/>
</dbReference>
<evidence type="ECO:0000313" key="2">
    <source>
        <dbReference type="EMBL" id="CAK51356.1"/>
    </source>
</evidence>
<reference evidence="2 3" key="1">
    <citation type="journal article" date="2007" name="Genome Res.">
        <title>Sequencing and analysis of chromosome 1 of Eimeria tenella reveals a unique segmental organization.</title>
        <authorList>
            <person name="Ling K.H."/>
            <person name="Rajandream M.A."/>
            <person name="Rivailler P."/>
            <person name="Ivens A."/>
            <person name="Yap S.J."/>
            <person name="Madeira A.M.B.N."/>
            <person name="Mungall K."/>
            <person name="Billington K."/>
            <person name="Yee W.Y."/>
            <person name="Bankier A.T."/>
            <person name="Carroll F."/>
            <person name="Durham A.M."/>
            <person name="Peters N."/>
            <person name="Loo S.S."/>
            <person name="Mat-Isa M.N."/>
            <person name="Novaes J."/>
            <person name="Quail M."/>
            <person name="Rosli R."/>
            <person name="Shamsudin M.N."/>
            <person name="Sobreira T.J.P."/>
            <person name="Tivey A.R."/>
            <person name="Wai S.F."/>
            <person name="White S."/>
            <person name="Wu X."/>
            <person name="Kerhornou A.X."/>
            <person name="Blake D."/>
            <person name="Mohamed R."/>
            <person name="Shirley M."/>
            <person name="Gruber A."/>
            <person name="Berriman M."/>
            <person name="Tomley F."/>
            <person name="Dear P.H."/>
            <person name="Wan K.L."/>
        </authorList>
    </citation>
    <scope>NUCLEOTIDE SEQUENCE [LARGE SCALE GENOMIC DNA]</scope>
    <source>
        <strain evidence="2 3">Houghton</strain>
    </source>
</reference>
<dbReference type="VEuPathDB" id="ToxoDB:ETH_00031160"/>
<accession>C8TDM0</accession>
<protein>
    <submittedName>
        <fullName evidence="2">Uncharacterized protein</fullName>
    </submittedName>
</protein>
<evidence type="ECO:0000256" key="1">
    <source>
        <dbReference type="SAM" id="Phobius"/>
    </source>
</evidence>
<organism evidence="2 3">
    <name type="scientific">Eimeria tenella</name>
    <name type="common">Coccidian parasite</name>
    <dbReference type="NCBI Taxonomy" id="5802"/>
    <lineage>
        <taxon>Eukaryota</taxon>
        <taxon>Sar</taxon>
        <taxon>Alveolata</taxon>
        <taxon>Apicomplexa</taxon>
        <taxon>Conoidasida</taxon>
        <taxon>Coccidia</taxon>
        <taxon>Eucoccidiorida</taxon>
        <taxon>Eimeriorina</taxon>
        <taxon>Eimeriidae</taxon>
        <taxon>Eimeria</taxon>
    </lineage>
</organism>
<dbReference type="EMBL" id="AM269894">
    <property type="protein sequence ID" value="CAK51356.1"/>
    <property type="molecule type" value="Genomic_DNA"/>
</dbReference>
<name>C8TDM0_EIMTE</name>
<proteinExistence type="predicted"/>
<keyword evidence="1" id="KW-1133">Transmembrane helix</keyword>
<keyword evidence="1" id="KW-0812">Transmembrane</keyword>
<gene>
    <name evidence="2" type="ORF">e1012e08.tmp0225</name>
</gene>
<keyword evidence="1" id="KW-0472">Membrane</keyword>
<evidence type="ECO:0000313" key="3">
    <source>
        <dbReference type="Proteomes" id="UP000243681"/>
    </source>
</evidence>
<sequence length="811" mass="90709">MVSSDEPTRKLEAYELSESVLAYTNSCHLSGSCGVMNIAKRTWTLDNLRWKLPIMMLILWLAAVLCCGSVGVAGFVRWTAFASMFWEGFRVCRSNRESVELNKQSHQFFPVFEFAMLAGWPVRIVECGAYKADIDKFEMRAVEDDFDCEVGGCLLLGVYDNVTLCAVDCLSVWWVWRSVKAFSESESSGKTPAAARDAKECNEVEAEKALADMPWRRLYVAGCTVYREGRWSWGRASVTVVIVLCLSCLPDITSLGAARFGTSRASRLCGVDCFCKESVELNKQSHQFFPVFEFAMLAGWPVRIVECGAYKADNDQFELNAVEDDFDCEVGGCLLLRVYDNASCGGLPSCLVGLACVEEFGRVGAVEKHQQQPVTRREGVEVEKQMQQFFSVFEFAMLPGKLVRIKECGTVTDITSLGAARFGTSRASRLCGMDCFCKESVELNKQSHQFFSVFEFAMLAGWPVRIVKCGAYKADIDKFEMRAVEDDFDCEVGGCLLLRVYDNASCGGLPSCLVGLACVEEFGRVRAVEKHQQQPVTRRECVELNVQAHQCFSAFEFAMLAGWAVRIVECGPYKAEIDQLELKAVEDDFDCEVGGCLLLRVYDHALCGGLPSCLVGLACVEEFGRVRAVEKHQQQPVTRRGHTRCARCRRTSTFFCSFRECNEVEAEKALADMLWRRLYVAGYTVYREGRWSWGRASVTVVIVLCLSCFPDITSLGAARFGTSRASRLCGVDCFCKESVELNKQSHQFFPVFEFAMLAGWPVRIVECGAYKADNDQFELNAVEDDFDCEVGGCLLLRVYGHVTSFRSCSFR</sequence>
<feature type="transmembrane region" description="Helical" evidence="1">
    <location>
        <begin position="57"/>
        <end position="86"/>
    </location>
</feature>
<dbReference type="AlphaFoldDB" id="C8TDM0"/>